<sequence>MNSNTQLATVEFHGQALTVITSQKGEHLVAMKPICTAIGLDWKSQYNRIQRNQVLKEGMVIMTTPSEGGEQETLCLPLDYLNGWLFGVDTNRVKPEIRPRLIQYQRECFHVLAAYFQQGEATNPRKPKKPKALPGALTEEQQSIIRALVKNHLETLPKEKQGAAARKCWGSLSKSFACKSYKDIPAEQFSEAVSLLSRRFLEGEFLGKAPTDTTLDELDLAMLYVFCIDTLELIHVGEEVKPIFDVLRPVKLINVPTCLSECREVVAHLHERFGPQMEQAARNRGAFDGRRNLAAAGDPSQPIWIPRRAQNIRG</sequence>
<protein>
    <submittedName>
        <fullName evidence="2">P22-like antirepressor protein</fullName>
    </submittedName>
</protein>
<reference evidence="2 3" key="1">
    <citation type="submission" date="2019-07" db="EMBL/GenBank/DDBJ databases">
        <title>Genomic Encyclopedia of Type Strains, Phase I: the one thousand microbial genomes (KMG-I) project.</title>
        <authorList>
            <person name="Kyrpides N."/>
        </authorList>
    </citation>
    <scope>NUCLEOTIDE SEQUENCE [LARGE SCALE GENOMIC DNA]</scope>
    <source>
        <strain evidence="2 3">DSM 375</strain>
    </source>
</reference>
<dbReference type="RefSeq" id="WP_170234392.1">
    <property type="nucleotide sequence ID" value="NZ_VLKG01000017.1"/>
</dbReference>
<evidence type="ECO:0000313" key="3">
    <source>
        <dbReference type="Proteomes" id="UP000319627"/>
    </source>
</evidence>
<gene>
    <name evidence="2" type="ORF">LX59_03016</name>
</gene>
<comment type="caution">
    <text evidence="2">The sequence shown here is derived from an EMBL/GenBank/DDBJ whole genome shotgun (WGS) entry which is preliminary data.</text>
</comment>
<name>A0A562HYV8_9GAMM</name>
<dbReference type="PRINTS" id="PR01994">
    <property type="entry name" value="ANTIREPRESSR"/>
</dbReference>
<keyword evidence="3" id="KW-1185">Reference proteome</keyword>
<evidence type="ECO:0000259" key="1">
    <source>
        <dbReference type="Pfam" id="PF10547"/>
    </source>
</evidence>
<dbReference type="Pfam" id="PF10547">
    <property type="entry name" value="P22_AR_N"/>
    <property type="match status" value="1"/>
</dbReference>
<evidence type="ECO:0000313" key="2">
    <source>
        <dbReference type="EMBL" id="TWH63852.1"/>
    </source>
</evidence>
<proteinExistence type="predicted"/>
<dbReference type="InterPro" id="IPR018875">
    <property type="entry name" value="Antirepressor_Ant_N"/>
</dbReference>
<dbReference type="Proteomes" id="UP000319627">
    <property type="component" value="Unassembled WGS sequence"/>
</dbReference>
<accession>A0A562HYV8</accession>
<dbReference type="EMBL" id="VLKG01000017">
    <property type="protein sequence ID" value="TWH63852.1"/>
    <property type="molecule type" value="Genomic_DNA"/>
</dbReference>
<organism evidence="2 3">
    <name type="scientific">Azomonas agilis</name>
    <dbReference type="NCBI Taxonomy" id="116849"/>
    <lineage>
        <taxon>Bacteria</taxon>
        <taxon>Pseudomonadati</taxon>
        <taxon>Pseudomonadota</taxon>
        <taxon>Gammaproteobacteria</taxon>
        <taxon>Pseudomonadales</taxon>
        <taxon>Pseudomonadaceae</taxon>
        <taxon>Azomonas</taxon>
    </lineage>
</organism>
<dbReference type="AlphaFoldDB" id="A0A562HYV8"/>
<feature type="domain" description="Antirepressor protein ant N-terminal" evidence="1">
    <location>
        <begin position="9"/>
        <end position="121"/>
    </location>
</feature>